<evidence type="ECO:0000313" key="8">
    <source>
        <dbReference type="EMBL" id="CAH1781407.1"/>
    </source>
</evidence>
<feature type="compositionally biased region" description="Basic and acidic residues" evidence="6">
    <location>
        <begin position="221"/>
        <end position="232"/>
    </location>
</feature>
<dbReference type="Proteomes" id="UP000749559">
    <property type="component" value="Unassembled WGS sequence"/>
</dbReference>
<dbReference type="PANTHER" id="PTHR10342">
    <property type="entry name" value="ARYLSULFATASE"/>
    <property type="match status" value="1"/>
</dbReference>
<sequence>MVTKTTNHKMSKRTQVDRTQQEDSYGTRSEPSITTEPSAETLQAPNIVIVIADALGYNDVGFRNPKFVTPVIDTLSKEGIRLDNYYVEAFATGFRASLMTGKYFPNTGSMAFIQNAVDNCVPHDELNLAERLQRVGYSTSFIGKWQMGYSRTSCLPRNRGFDYFYGLDFWENDEPVLDADGEFGTDLITSKAIERIEMQDDDKALFLTVAYETRKPANPPEEYKNKIIDIPDGKLGPLKSPRKDFA</sequence>
<dbReference type="Gene3D" id="3.40.720.10">
    <property type="entry name" value="Alkaline Phosphatase, subunit A"/>
    <property type="match status" value="1"/>
</dbReference>
<comment type="similarity">
    <text evidence="2">Belongs to the sulfatase family.</text>
</comment>
<dbReference type="GO" id="GO:0008484">
    <property type="term" value="F:sulfuric ester hydrolase activity"/>
    <property type="evidence" value="ECO:0007669"/>
    <property type="project" value="InterPro"/>
</dbReference>
<dbReference type="OrthoDB" id="103349at2759"/>
<dbReference type="GO" id="GO:0046872">
    <property type="term" value="F:metal ion binding"/>
    <property type="evidence" value="ECO:0007669"/>
    <property type="project" value="UniProtKB-KW"/>
</dbReference>
<dbReference type="AlphaFoldDB" id="A0A8S4NJN7"/>
<dbReference type="InterPro" id="IPR000917">
    <property type="entry name" value="Sulfatase_N"/>
</dbReference>
<evidence type="ECO:0000256" key="2">
    <source>
        <dbReference type="ARBA" id="ARBA00008779"/>
    </source>
</evidence>
<evidence type="ECO:0000259" key="7">
    <source>
        <dbReference type="Pfam" id="PF00884"/>
    </source>
</evidence>
<dbReference type="InterPro" id="IPR017850">
    <property type="entry name" value="Alkaline_phosphatase_core_sf"/>
</dbReference>
<keyword evidence="5" id="KW-0325">Glycoprotein</keyword>
<feature type="region of interest" description="Disordered" evidence="6">
    <location>
        <begin position="217"/>
        <end position="246"/>
    </location>
</feature>
<accession>A0A8S4NJN7</accession>
<feature type="non-terminal residue" evidence="8">
    <location>
        <position position="246"/>
    </location>
</feature>
<dbReference type="EMBL" id="CAIIXF020000004">
    <property type="protein sequence ID" value="CAH1781407.1"/>
    <property type="molecule type" value="Genomic_DNA"/>
</dbReference>
<name>A0A8S4NJN7_OWEFU</name>
<evidence type="ECO:0000256" key="1">
    <source>
        <dbReference type="ARBA" id="ARBA00001913"/>
    </source>
</evidence>
<organism evidence="8 9">
    <name type="scientific">Owenia fusiformis</name>
    <name type="common">Polychaete worm</name>
    <dbReference type="NCBI Taxonomy" id="6347"/>
    <lineage>
        <taxon>Eukaryota</taxon>
        <taxon>Metazoa</taxon>
        <taxon>Spiralia</taxon>
        <taxon>Lophotrochozoa</taxon>
        <taxon>Annelida</taxon>
        <taxon>Polychaeta</taxon>
        <taxon>Sedentaria</taxon>
        <taxon>Canalipalpata</taxon>
        <taxon>Sabellida</taxon>
        <taxon>Oweniida</taxon>
        <taxon>Oweniidae</taxon>
        <taxon>Owenia</taxon>
    </lineage>
</organism>
<feature type="domain" description="Sulfatase N-terminal" evidence="7">
    <location>
        <begin position="45"/>
        <end position="212"/>
    </location>
</feature>
<evidence type="ECO:0000256" key="6">
    <source>
        <dbReference type="SAM" id="MobiDB-lite"/>
    </source>
</evidence>
<comment type="caution">
    <text evidence="8">The sequence shown here is derived from an EMBL/GenBank/DDBJ whole genome shotgun (WGS) entry which is preliminary data.</text>
</comment>
<proteinExistence type="inferred from homology"/>
<dbReference type="PANTHER" id="PTHR10342:SF274">
    <property type="entry name" value="ARYLSULFATASE B"/>
    <property type="match status" value="1"/>
</dbReference>
<evidence type="ECO:0000313" key="9">
    <source>
        <dbReference type="Proteomes" id="UP000749559"/>
    </source>
</evidence>
<keyword evidence="4" id="KW-0106">Calcium</keyword>
<keyword evidence="3" id="KW-0479">Metal-binding</keyword>
<feature type="compositionally biased region" description="Polar residues" evidence="6">
    <location>
        <begin position="22"/>
        <end position="38"/>
    </location>
</feature>
<keyword evidence="9" id="KW-1185">Reference proteome</keyword>
<evidence type="ECO:0000256" key="3">
    <source>
        <dbReference type="ARBA" id="ARBA00022723"/>
    </source>
</evidence>
<reference evidence="8" key="1">
    <citation type="submission" date="2022-03" db="EMBL/GenBank/DDBJ databases">
        <authorList>
            <person name="Martin C."/>
        </authorList>
    </citation>
    <scope>NUCLEOTIDE SEQUENCE</scope>
</reference>
<dbReference type="SUPFAM" id="SSF53649">
    <property type="entry name" value="Alkaline phosphatase-like"/>
    <property type="match status" value="1"/>
</dbReference>
<gene>
    <name evidence="8" type="ORF">OFUS_LOCUS7987</name>
</gene>
<evidence type="ECO:0000256" key="5">
    <source>
        <dbReference type="ARBA" id="ARBA00023180"/>
    </source>
</evidence>
<dbReference type="InterPro" id="IPR047115">
    <property type="entry name" value="ARSB"/>
</dbReference>
<evidence type="ECO:0000256" key="4">
    <source>
        <dbReference type="ARBA" id="ARBA00022837"/>
    </source>
</evidence>
<comment type="cofactor">
    <cofactor evidence="1">
        <name>Ca(2+)</name>
        <dbReference type="ChEBI" id="CHEBI:29108"/>
    </cofactor>
</comment>
<protein>
    <recommendedName>
        <fullName evidence="7">Sulfatase N-terminal domain-containing protein</fullName>
    </recommendedName>
</protein>
<feature type="region of interest" description="Disordered" evidence="6">
    <location>
        <begin position="1"/>
        <end position="38"/>
    </location>
</feature>
<dbReference type="Pfam" id="PF00884">
    <property type="entry name" value="Sulfatase"/>
    <property type="match status" value="1"/>
</dbReference>
<feature type="compositionally biased region" description="Basic residues" evidence="6">
    <location>
        <begin position="1"/>
        <end position="12"/>
    </location>
</feature>